<dbReference type="InterPro" id="IPR036397">
    <property type="entry name" value="RNaseH_sf"/>
</dbReference>
<dbReference type="Proteomes" id="UP001162162">
    <property type="component" value="Unassembled WGS sequence"/>
</dbReference>
<evidence type="ECO:0000313" key="1">
    <source>
        <dbReference type="EMBL" id="KAJ8939832.1"/>
    </source>
</evidence>
<keyword evidence="2" id="KW-1185">Reference proteome</keyword>
<evidence type="ECO:0000313" key="2">
    <source>
        <dbReference type="Proteomes" id="UP001162162"/>
    </source>
</evidence>
<gene>
    <name evidence="1" type="ORF">NQ318_013051</name>
</gene>
<proteinExistence type="predicted"/>
<dbReference type="AlphaFoldDB" id="A0AAV8XMW2"/>
<dbReference type="Gene3D" id="3.30.420.10">
    <property type="entry name" value="Ribonuclease H-like superfamily/Ribonuclease H"/>
    <property type="match status" value="1"/>
</dbReference>
<sequence>MANNNNSHSFPHRSLRGPKGLIFGVIIGITGDVKDLPKSGHPKITQDKKIDIVLSMEENPQRTSTLVASENEVSQTTVLRILRKENYHPYTFQLVQELNEDDPDRRLQFYVHFGMRKVCTKLVPKVLTDDQKARRVETCQELLDTCEDNPALLDDVITGDEKPRLDALVLRALILGLQPLETGAVLTQLELLVEGGVDLLLGGHVECFVLPALAPRRGRHCDAVGGAVWYSGGFILTL</sequence>
<reference evidence="1" key="1">
    <citation type="journal article" date="2023" name="Insect Mol. Biol.">
        <title>Genome sequencing provides insights into the evolution of gene families encoding plant cell wall-degrading enzymes in longhorned beetles.</title>
        <authorList>
            <person name="Shin N.R."/>
            <person name="Okamura Y."/>
            <person name="Kirsch R."/>
            <person name="Pauchet Y."/>
        </authorList>
    </citation>
    <scope>NUCLEOTIDE SEQUENCE</scope>
    <source>
        <strain evidence="1">AMC_N1</strain>
    </source>
</reference>
<protein>
    <submittedName>
        <fullName evidence="1">Uncharacterized protein</fullName>
    </submittedName>
</protein>
<name>A0AAV8XMW2_9CUCU</name>
<organism evidence="1 2">
    <name type="scientific">Aromia moschata</name>
    <dbReference type="NCBI Taxonomy" id="1265417"/>
    <lineage>
        <taxon>Eukaryota</taxon>
        <taxon>Metazoa</taxon>
        <taxon>Ecdysozoa</taxon>
        <taxon>Arthropoda</taxon>
        <taxon>Hexapoda</taxon>
        <taxon>Insecta</taxon>
        <taxon>Pterygota</taxon>
        <taxon>Neoptera</taxon>
        <taxon>Endopterygota</taxon>
        <taxon>Coleoptera</taxon>
        <taxon>Polyphaga</taxon>
        <taxon>Cucujiformia</taxon>
        <taxon>Chrysomeloidea</taxon>
        <taxon>Cerambycidae</taxon>
        <taxon>Cerambycinae</taxon>
        <taxon>Callichromatini</taxon>
        <taxon>Aromia</taxon>
    </lineage>
</organism>
<dbReference type="PANTHER" id="PTHR47326">
    <property type="entry name" value="TRANSPOSABLE ELEMENT TC3 TRANSPOSASE-LIKE PROTEIN"/>
    <property type="match status" value="1"/>
</dbReference>
<dbReference type="PANTHER" id="PTHR47326:SF1">
    <property type="entry name" value="HTH PSQ-TYPE DOMAIN-CONTAINING PROTEIN"/>
    <property type="match status" value="1"/>
</dbReference>
<dbReference type="EMBL" id="JAPWTK010000465">
    <property type="protein sequence ID" value="KAJ8939832.1"/>
    <property type="molecule type" value="Genomic_DNA"/>
</dbReference>
<accession>A0AAV8XMW2</accession>
<dbReference type="GO" id="GO:0003676">
    <property type="term" value="F:nucleic acid binding"/>
    <property type="evidence" value="ECO:0007669"/>
    <property type="project" value="InterPro"/>
</dbReference>
<comment type="caution">
    <text evidence="1">The sequence shown here is derived from an EMBL/GenBank/DDBJ whole genome shotgun (WGS) entry which is preliminary data.</text>
</comment>